<dbReference type="GO" id="GO:0005524">
    <property type="term" value="F:ATP binding"/>
    <property type="evidence" value="ECO:0007669"/>
    <property type="project" value="InterPro"/>
</dbReference>
<evidence type="ECO:0008006" key="13">
    <source>
        <dbReference type="Google" id="ProtNLM"/>
    </source>
</evidence>
<keyword evidence="2" id="KW-0813">Transport</keyword>
<dbReference type="SUPFAM" id="SSF52540">
    <property type="entry name" value="P-loop containing nucleoside triphosphate hydrolases"/>
    <property type="match status" value="1"/>
</dbReference>
<evidence type="ECO:0000313" key="11">
    <source>
        <dbReference type="EMBL" id="KAF4324727.1"/>
    </source>
</evidence>
<dbReference type="Gene3D" id="3.90.79.10">
    <property type="entry name" value="Nucleoside Triphosphate Pyrophosphohydrolase"/>
    <property type="match status" value="1"/>
</dbReference>
<dbReference type="PROSITE" id="PS00893">
    <property type="entry name" value="NUDIX_BOX"/>
    <property type="match status" value="1"/>
</dbReference>
<protein>
    <recommendedName>
        <fullName evidence="13">Nudix hydrolase domain-containing protein</fullName>
    </recommendedName>
</protein>
<evidence type="ECO:0000256" key="3">
    <source>
        <dbReference type="ARBA" id="ARBA00022475"/>
    </source>
</evidence>
<dbReference type="InterPro" id="IPR020084">
    <property type="entry name" value="NUDIX_hydrolase_CS"/>
</dbReference>
<dbReference type="Proteomes" id="UP000702964">
    <property type="component" value="Unassembled WGS sequence"/>
</dbReference>
<organism evidence="11 12">
    <name type="scientific">Phytophthora kernoviae 00238/432</name>
    <dbReference type="NCBI Taxonomy" id="1284355"/>
    <lineage>
        <taxon>Eukaryota</taxon>
        <taxon>Sar</taxon>
        <taxon>Stramenopiles</taxon>
        <taxon>Oomycota</taxon>
        <taxon>Peronosporomycetes</taxon>
        <taxon>Peronosporales</taxon>
        <taxon>Peronosporaceae</taxon>
        <taxon>Phytophthora</taxon>
    </lineage>
</organism>
<dbReference type="InterPro" id="IPR003838">
    <property type="entry name" value="ABC3_permease_C"/>
</dbReference>
<evidence type="ECO:0000313" key="12">
    <source>
        <dbReference type="Proteomes" id="UP000702964"/>
    </source>
</evidence>
<comment type="subcellular location">
    <subcellularLocation>
        <location evidence="1">Cell membrane</location>
        <topology evidence="1">Multi-pass membrane protein</topology>
    </subcellularLocation>
</comment>
<dbReference type="PANTHER" id="PTHR43738:SF1">
    <property type="entry name" value="HEMIN TRANSPORT SYSTEM PERMEASE PROTEIN HRTB-RELATED"/>
    <property type="match status" value="1"/>
</dbReference>
<dbReference type="InterPro" id="IPR027417">
    <property type="entry name" value="P-loop_NTPase"/>
</dbReference>
<dbReference type="InterPro" id="IPR015797">
    <property type="entry name" value="NUDIX_hydrolase-like_dom_sf"/>
</dbReference>
<sequence length="563" mass="61275">MTTVSPAGDTKKVDVALFMVNPEGWLVPTVTEGSPIKDLKNGQVVVDHTLSEDGVKIGTVLVDKASGREWTVAGFVQNESYSHSPVVFLNEQEWLAIQAGLRTSQGTADSNAPVYSAIAIKGAGEKVDSLGAALPKTEVITKSDAVSAIPGYKEEQGSLLMMIAFLYVISAFVLAVFFYVITIQKTSQFGILKAIGTRNAYLAGSVSLQILVLSVGSLVISVLLVQLFESILPASMPFQLGLSTLALTCALFVIMSMAGSLFSTFEDGGVRRTILDKLDLEVAEGELVAVMGPSGSGKSTFLSIAGALLEPTKGQVLLDGASIMGKNTQDISDVRLQQLGFIFQSANLIPYLKVEEQLALVARLAGTDKNKIAKRVDELLDTKMETLDREQFPALSTSIHWGIVEAEFRLNDIVDETLVSNVSIIPFVGEQVVVFQIDNGKWELPGGTLEPGEKYMDGLQREVMEELGAKLLTYQLFGQFHCMSSASEPYRAYIPHPHFVRLIGYGEVELVGQPLDPVDGEQVIAVEVVEIDEAIKRFEEQNRYDIAEMYQLAYMLREGSKRE</sequence>
<evidence type="ECO:0000256" key="5">
    <source>
        <dbReference type="ARBA" id="ARBA00022801"/>
    </source>
</evidence>
<feature type="transmembrane region" description="Helical" evidence="8">
    <location>
        <begin position="240"/>
        <end position="262"/>
    </location>
</feature>
<dbReference type="PROSITE" id="PS50893">
    <property type="entry name" value="ABC_TRANSPORTER_2"/>
    <property type="match status" value="1"/>
</dbReference>
<keyword evidence="5" id="KW-0378">Hydrolase</keyword>
<gene>
    <name evidence="11" type="ORF">G195_001901</name>
</gene>
<dbReference type="PROSITE" id="PS51462">
    <property type="entry name" value="NUDIX"/>
    <property type="match status" value="1"/>
</dbReference>
<evidence type="ECO:0000256" key="8">
    <source>
        <dbReference type="SAM" id="Phobius"/>
    </source>
</evidence>
<dbReference type="InterPro" id="IPR003439">
    <property type="entry name" value="ABC_transporter-like_ATP-bd"/>
</dbReference>
<evidence type="ECO:0000256" key="2">
    <source>
        <dbReference type="ARBA" id="ARBA00022448"/>
    </source>
</evidence>
<dbReference type="GO" id="GO:0005886">
    <property type="term" value="C:plasma membrane"/>
    <property type="evidence" value="ECO:0007669"/>
    <property type="project" value="UniProtKB-SubCell"/>
</dbReference>
<evidence type="ECO:0000256" key="7">
    <source>
        <dbReference type="ARBA" id="ARBA00023136"/>
    </source>
</evidence>
<evidence type="ECO:0000259" key="9">
    <source>
        <dbReference type="PROSITE" id="PS50893"/>
    </source>
</evidence>
<reference evidence="11" key="1">
    <citation type="journal article" date="2015" name="Genom Data">
        <title>Draft genome sequences of Phytophthora kernoviae and Phytophthora ramorum lineage EU2 from Scotland.</title>
        <authorList>
            <person name="Sambles C."/>
            <person name="Schlenzig A."/>
            <person name="O'Neill P."/>
            <person name="Grant M."/>
            <person name="Studholme D.J."/>
        </authorList>
    </citation>
    <scope>NUCLEOTIDE SEQUENCE</scope>
    <source>
        <strain evidence="11">00238/432</strain>
    </source>
</reference>
<feature type="transmembrane region" description="Helical" evidence="8">
    <location>
        <begin position="159"/>
        <end position="181"/>
    </location>
</feature>
<evidence type="ECO:0000259" key="10">
    <source>
        <dbReference type="PROSITE" id="PS51462"/>
    </source>
</evidence>
<evidence type="ECO:0000256" key="1">
    <source>
        <dbReference type="ARBA" id="ARBA00004651"/>
    </source>
</evidence>
<dbReference type="Pfam" id="PF00005">
    <property type="entry name" value="ABC_tran"/>
    <property type="match status" value="1"/>
</dbReference>
<comment type="caution">
    <text evidence="11">The sequence shown here is derived from an EMBL/GenBank/DDBJ whole genome shotgun (WGS) entry which is preliminary data.</text>
</comment>
<feature type="domain" description="Nudix hydrolase" evidence="10">
    <location>
        <begin position="417"/>
        <end position="551"/>
    </location>
</feature>
<keyword evidence="6 8" id="KW-1133">Transmembrane helix</keyword>
<dbReference type="AlphaFoldDB" id="A0A8J4WB43"/>
<feature type="transmembrane region" description="Helical" evidence="8">
    <location>
        <begin position="201"/>
        <end position="228"/>
    </location>
</feature>
<name>A0A8J4WB43_9STRA</name>
<dbReference type="Gene3D" id="3.40.50.300">
    <property type="entry name" value="P-loop containing nucleotide triphosphate hydrolases"/>
    <property type="match status" value="1"/>
</dbReference>
<dbReference type="GO" id="GO:0016887">
    <property type="term" value="F:ATP hydrolysis activity"/>
    <property type="evidence" value="ECO:0007669"/>
    <property type="project" value="InterPro"/>
</dbReference>
<proteinExistence type="predicted"/>
<accession>A0A8J4WB43</accession>
<dbReference type="EMBL" id="AOFI03000014">
    <property type="protein sequence ID" value="KAF4324727.1"/>
    <property type="molecule type" value="Genomic_DNA"/>
</dbReference>
<dbReference type="InterPro" id="IPR000086">
    <property type="entry name" value="NUDIX_hydrolase_dom"/>
</dbReference>
<dbReference type="CDD" id="cd02883">
    <property type="entry name" value="NUDIX_Hydrolase"/>
    <property type="match status" value="1"/>
</dbReference>
<keyword evidence="4 8" id="KW-0812">Transmembrane</keyword>
<keyword evidence="7 8" id="KW-0472">Membrane</keyword>
<dbReference type="Pfam" id="PF00293">
    <property type="entry name" value="NUDIX"/>
    <property type="match status" value="1"/>
</dbReference>
<evidence type="ECO:0000256" key="4">
    <source>
        <dbReference type="ARBA" id="ARBA00022692"/>
    </source>
</evidence>
<dbReference type="PANTHER" id="PTHR43738">
    <property type="entry name" value="ABC TRANSPORTER, MEMBRANE PROTEIN"/>
    <property type="match status" value="1"/>
</dbReference>
<keyword evidence="3" id="KW-1003">Cell membrane</keyword>
<dbReference type="InterPro" id="IPR051125">
    <property type="entry name" value="ABC-4/HrtB_transporter"/>
</dbReference>
<dbReference type="Pfam" id="PF02687">
    <property type="entry name" value="FtsX"/>
    <property type="match status" value="1"/>
</dbReference>
<reference evidence="11" key="2">
    <citation type="submission" date="2020-02" db="EMBL/GenBank/DDBJ databases">
        <authorList>
            <person name="Studholme D.J."/>
        </authorList>
    </citation>
    <scope>NUCLEOTIDE SEQUENCE</scope>
    <source>
        <strain evidence="11">00238/432</strain>
    </source>
</reference>
<evidence type="ECO:0000256" key="6">
    <source>
        <dbReference type="ARBA" id="ARBA00022989"/>
    </source>
</evidence>
<dbReference type="SUPFAM" id="SSF55811">
    <property type="entry name" value="Nudix"/>
    <property type="match status" value="1"/>
</dbReference>
<feature type="domain" description="ABC transporter" evidence="9">
    <location>
        <begin position="256"/>
        <end position="502"/>
    </location>
</feature>